<dbReference type="PANTHER" id="PTHR33526:SF4">
    <property type="entry name" value="OS07G0123800 PROTEIN"/>
    <property type="match status" value="1"/>
</dbReference>
<name>A9NZB0_PICSI</name>
<proteinExistence type="evidence at transcript level"/>
<sequence length="182" mass="20342">MKQVASDGKTTDAKGKARPKGSFYKCIKALSPIPFLTRARDFYVRKITQCAGNSSYVGIAGAPGATMTLPKSFSSSSAYRREGDDDYSELVRAASQRERPTPIKITKLMDHQPFPRSFSASTATDHHNRNLQLDVERIDEDSPCYFSGSFRKSVDEDLRFPRSRSCSTVQTLKPHERKNIAV</sequence>
<dbReference type="EMBL" id="EF086715">
    <property type="protein sequence ID" value="ABK25971.1"/>
    <property type="molecule type" value="mRNA"/>
</dbReference>
<dbReference type="OMA" id="ITQCAGN"/>
<accession>A9NZB0</accession>
<reference evidence="1" key="1">
    <citation type="journal article" date="2008" name="BMC Genomics">
        <title>A conifer genomics resource of 200,000 spruce (Picea spp.) ESTs and 6,464 high-quality, sequence-finished full-length cDNAs for Sitka spruce (Picea sitchensis).</title>
        <authorList>
            <person name="Ralph S.G."/>
            <person name="Chun H.J."/>
            <person name="Kolosova N."/>
            <person name="Cooper D."/>
            <person name="Oddy C."/>
            <person name="Ritland C.E."/>
            <person name="Kirkpatrick R."/>
            <person name="Moore R."/>
            <person name="Barber S."/>
            <person name="Holt R.A."/>
            <person name="Jones S.J."/>
            <person name="Marra M.A."/>
            <person name="Douglas C.J."/>
            <person name="Ritland K."/>
            <person name="Bohlmann J."/>
        </authorList>
    </citation>
    <scope>NUCLEOTIDE SEQUENCE</scope>
    <source>
        <tissue evidence="1">Green portion of the leader tissue</tissue>
    </source>
</reference>
<dbReference type="PANTHER" id="PTHR33526">
    <property type="entry name" value="OS07G0123800 PROTEIN"/>
    <property type="match status" value="1"/>
</dbReference>
<protein>
    <submittedName>
        <fullName evidence="1">Uncharacterized protein</fullName>
    </submittedName>
</protein>
<dbReference type="AlphaFoldDB" id="A9NZB0"/>
<evidence type="ECO:0000313" key="1">
    <source>
        <dbReference type="EMBL" id="ABK25971.1"/>
    </source>
</evidence>
<organism evidence="1">
    <name type="scientific">Picea sitchensis</name>
    <name type="common">Sitka spruce</name>
    <name type="synonym">Pinus sitchensis</name>
    <dbReference type="NCBI Taxonomy" id="3332"/>
    <lineage>
        <taxon>Eukaryota</taxon>
        <taxon>Viridiplantae</taxon>
        <taxon>Streptophyta</taxon>
        <taxon>Embryophyta</taxon>
        <taxon>Tracheophyta</taxon>
        <taxon>Spermatophyta</taxon>
        <taxon>Pinopsida</taxon>
        <taxon>Pinidae</taxon>
        <taxon>Conifers I</taxon>
        <taxon>Pinales</taxon>
        <taxon>Pinaceae</taxon>
        <taxon>Picea</taxon>
    </lineage>
</organism>